<dbReference type="EMBL" id="LNXV01000029">
    <property type="protein sequence ID" value="KTC81415.1"/>
    <property type="molecule type" value="Genomic_DNA"/>
</dbReference>
<dbReference type="CDD" id="cd03808">
    <property type="entry name" value="GT4_CapM-like"/>
    <property type="match status" value="1"/>
</dbReference>
<proteinExistence type="predicted"/>
<dbReference type="GO" id="GO:0006508">
    <property type="term" value="P:proteolysis"/>
    <property type="evidence" value="ECO:0007669"/>
    <property type="project" value="InterPro"/>
</dbReference>
<dbReference type="InterPro" id="IPR028098">
    <property type="entry name" value="Glyco_trans_4-like_N"/>
</dbReference>
<keyword evidence="3" id="KW-1185">Reference proteome</keyword>
<protein>
    <submittedName>
        <fullName evidence="2">Glycosyltransferase</fullName>
    </submittedName>
</protein>
<dbReference type="Gene3D" id="3.40.50.2000">
    <property type="entry name" value="Glycogen Phosphorylase B"/>
    <property type="match status" value="2"/>
</dbReference>
<dbReference type="PANTHER" id="PTHR12526">
    <property type="entry name" value="GLYCOSYLTRANSFERASE"/>
    <property type="match status" value="1"/>
</dbReference>
<dbReference type="STRING" id="29422.Lbru_1935"/>
<dbReference type="SUPFAM" id="SSF53756">
    <property type="entry name" value="UDP-Glycosyltransferase/glycogen phosphorylase"/>
    <property type="match status" value="1"/>
</dbReference>
<dbReference type="InterPro" id="IPR001995">
    <property type="entry name" value="Peptidase_A2_cat"/>
</dbReference>
<dbReference type="PANTHER" id="PTHR12526:SF630">
    <property type="entry name" value="GLYCOSYLTRANSFERASE"/>
    <property type="match status" value="1"/>
</dbReference>
<dbReference type="Proteomes" id="UP000054742">
    <property type="component" value="Unassembled WGS sequence"/>
</dbReference>
<dbReference type="AlphaFoldDB" id="A0A0W0SDD3"/>
<dbReference type="RefSeq" id="WP_058441934.1">
    <property type="nucleotide sequence ID" value="NZ_CAAAHU010000002.1"/>
</dbReference>
<keyword evidence="2" id="KW-0808">Transferase</keyword>
<dbReference type="Pfam" id="PF00534">
    <property type="entry name" value="Glycos_transf_1"/>
    <property type="match status" value="1"/>
</dbReference>
<name>A0A0W0SDD3_9GAMM</name>
<dbReference type="GO" id="GO:0004190">
    <property type="term" value="F:aspartic-type endopeptidase activity"/>
    <property type="evidence" value="ECO:0007669"/>
    <property type="project" value="InterPro"/>
</dbReference>
<dbReference type="PROSITE" id="PS50175">
    <property type="entry name" value="ASP_PROT_RETROV"/>
    <property type="match status" value="1"/>
</dbReference>
<reference evidence="2 3" key="1">
    <citation type="submission" date="2015-11" db="EMBL/GenBank/DDBJ databases">
        <title>Genomic analysis of 38 Legionella species identifies large and diverse effector repertoires.</title>
        <authorList>
            <person name="Burstein D."/>
            <person name="Amaro F."/>
            <person name="Zusman T."/>
            <person name="Lifshitz Z."/>
            <person name="Cohen O."/>
            <person name="Gilbert J.A."/>
            <person name="Pupko T."/>
            <person name="Shuman H.A."/>
            <person name="Segal G."/>
        </authorList>
    </citation>
    <scope>NUCLEOTIDE SEQUENCE [LARGE SCALE GENOMIC DNA]</scope>
    <source>
        <strain evidence="2 3">ATCC 43878</strain>
    </source>
</reference>
<dbReference type="OrthoDB" id="4611853at2"/>
<evidence type="ECO:0000313" key="2">
    <source>
        <dbReference type="EMBL" id="KTC81415.1"/>
    </source>
</evidence>
<evidence type="ECO:0000259" key="1">
    <source>
        <dbReference type="PROSITE" id="PS50175"/>
    </source>
</evidence>
<dbReference type="GO" id="GO:1901135">
    <property type="term" value="P:carbohydrate derivative metabolic process"/>
    <property type="evidence" value="ECO:0007669"/>
    <property type="project" value="UniProtKB-ARBA"/>
</dbReference>
<evidence type="ECO:0000313" key="3">
    <source>
        <dbReference type="Proteomes" id="UP000054742"/>
    </source>
</evidence>
<dbReference type="InterPro" id="IPR001296">
    <property type="entry name" value="Glyco_trans_1"/>
</dbReference>
<organism evidence="2 3">
    <name type="scientific">Legionella brunensis</name>
    <dbReference type="NCBI Taxonomy" id="29422"/>
    <lineage>
        <taxon>Bacteria</taxon>
        <taxon>Pseudomonadati</taxon>
        <taxon>Pseudomonadota</taxon>
        <taxon>Gammaproteobacteria</taxon>
        <taxon>Legionellales</taxon>
        <taxon>Legionellaceae</taxon>
        <taxon>Legionella</taxon>
    </lineage>
</organism>
<accession>A0A0W0SDD3</accession>
<dbReference type="GO" id="GO:0016757">
    <property type="term" value="F:glycosyltransferase activity"/>
    <property type="evidence" value="ECO:0007669"/>
    <property type="project" value="InterPro"/>
</dbReference>
<gene>
    <name evidence="2" type="ORF">Lbru_1935</name>
</gene>
<dbReference type="Pfam" id="PF13579">
    <property type="entry name" value="Glyco_trans_4_4"/>
    <property type="match status" value="1"/>
</dbReference>
<sequence>MAKKIKLARIARVSTIPLFVFTQLRTQLEAIGDTGADITIITSPDELLSTMKISHCKLKTVRIVREISLFSDIISLISLIKMFRSGQFDIVHSNTPKAGLLCAIAARFAQIPIRLHTFTGQTWVTMSGIKKSIVKACDKLIGVLNTHCYADSPSQRHFLIQSKVIKPEKISVLGIGSLAGVNIARFNPTNYTEADKNKIRDSVKVKQNDLVLLFVGRITKDKGIFELIKAFGELIKNEKEISLIVVGPFEQGIEQDVRVLAQQCAGDKVIFPGFCVEPENFIVIADILCLPSYREGFGTVVIEAAAMGVPTVGTNIYGLTDAIVDGKTGLLVEPKNVEQLTAALKRLVLDEELRAIMGKNAQKRAINEFDSKKFGHLVVEEYERLLNSSPKQP</sequence>
<dbReference type="PATRIC" id="fig|29422.6.peg.2064"/>
<comment type="caution">
    <text evidence="2">The sequence shown here is derived from an EMBL/GenBank/DDBJ whole genome shotgun (WGS) entry which is preliminary data.</text>
</comment>
<feature type="domain" description="Peptidase A2" evidence="1">
    <location>
        <begin position="28"/>
        <end position="45"/>
    </location>
</feature>